<evidence type="ECO:0000256" key="1">
    <source>
        <dbReference type="SAM" id="MobiDB-lite"/>
    </source>
</evidence>
<dbReference type="Proteomes" id="UP000299102">
    <property type="component" value="Unassembled WGS sequence"/>
</dbReference>
<evidence type="ECO:0000313" key="2">
    <source>
        <dbReference type="EMBL" id="GBP13849.1"/>
    </source>
</evidence>
<reference evidence="2 3" key="1">
    <citation type="journal article" date="2019" name="Commun. Biol.">
        <title>The bagworm genome reveals a unique fibroin gene that provides high tensile strength.</title>
        <authorList>
            <person name="Kono N."/>
            <person name="Nakamura H."/>
            <person name="Ohtoshi R."/>
            <person name="Tomita M."/>
            <person name="Numata K."/>
            <person name="Arakawa K."/>
        </authorList>
    </citation>
    <scope>NUCLEOTIDE SEQUENCE [LARGE SCALE GENOMIC DNA]</scope>
</reference>
<protein>
    <submittedName>
        <fullName evidence="2">Uncharacterized protein</fullName>
    </submittedName>
</protein>
<proteinExistence type="predicted"/>
<accession>A0A4C1TH69</accession>
<evidence type="ECO:0000313" key="3">
    <source>
        <dbReference type="Proteomes" id="UP000299102"/>
    </source>
</evidence>
<organism evidence="2 3">
    <name type="scientific">Eumeta variegata</name>
    <name type="common">Bagworm moth</name>
    <name type="synonym">Eumeta japonica</name>
    <dbReference type="NCBI Taxonomy" id="151549"/>
    <lineage>
        <taxon>Eukaryota</taxon>
        <taxon>Metazoa</taxon>
        <taxon>Ecdysozoa</taxon>
        <taxon>Arthropoda</taxon>
        <taxon>Hexapoda</taxon>
        <taxon>Insecta</taxon>
        <taxon>Pterygota</taxon>
        <taxon>Neoptera</taxon>
        <taxon>Endopterygota</taxon>
        <taxon>Lepidoptera</taxon>
        <taxon>Glossata</taxon>
        <taxon>Ditrysia</taxon>
        <taxon>Tineoidea</taxon>
        <taxon>Psychidae</taxon>
        <taxon>Oiketicinae</taxon>
        <taxon>Eumeta</taxon>
    </lineage>
</organism>
<keyword evidence="3" id="KW-1185">Reference proteome</keyword>
<sequence>MTGAVHAGTPRAGRRDAPQHAAPTDGQDIIMCSDEFGRQLKIKIVPVNIGRLEKFRFNVLKKVSHLSYWKDPNELYSTLLTIPELTPHPVRARAPPAPPRRPRLRARNTVKRRIRREIHSNAVLTNSAFVGI</sequence>
<name>A0A4C1TH69_EUMVA</name>
<dbReference type="EMBL" id="BGZK01000059">
    <property type="protein sequence ID" value="GBP13849.1"/>
    <property type="molecule type" value="Genomic_DNA"/>
</dbReference>
<dbReference type="AlphaFoldDB" id="A0A4C1TH69"/>
<comment type="caution">
    <text evidence="2">The sequence shown here is derived from an EMBL/GenBank/DDBJ whole genome shotgun (WGS) entry which is preliminary data.</text>
</comment>
<feature type="region of interest" description="Disordered" evidence="1">
    <location>
        <begin position="1"/>
        <end position="26"/>
    </location>
</feature>
<gene>
    <name evidence="2" type="ORF">EVAR_8058_1</name>
</gene>